<dbReference type="Pfam" id="PF03795">
    <property type="entry name" value="YCII"/>
    <property type="match status" value="1"/>
</dbReference>
<dbReference type="PANTHER" id="PTHR33606:SF3">
    <property type="entry name" value="PROTEIN YCII"/>
    <property type="match status" value="1"/>
</dbReference>
<dbReference type="EMBL" id="DAKRPA010000131">
    <property type="protein sequence ID" value="DAZ97561.1"/>
    <property type="molecule type" value="Genomic_DNA"/>
</dbReference>
<evidence type="ECO:0000313" key="3">
    <source>
        <dbReference type="Proteomes" id="UP001146120"/>
    </source>
</evidence>
<keyword evidence="3" id="KW-1185">Reference proteome</keyword>
<protein>
    <recommendedName>
        <fullName evidence="1">YCII-related domain-containing protein</fullName>
    </recommendedName>
</protein>
<comment type="caution">
    <text evidence="2">The sequence shown here is derived from an EMBL/GenBank/DDBJ whole genome shotgun (WGS) entry which is preliminary data.</text>
</comment>
<dbReference type="AlphaFoldDB" id="A0AAV2YTF9"/>
<reference evidence="2" key="1">
    <citation type="submission" date="2022-11" db="EMBL/GenBank/DDBJ databases">
        <authorList>
            <person name="Morgan W.R."/>
            <person name="Tartar A."/>
        </authorList>
    </citation>
    <scope>NUCLEOTIDE SEQUENCE</scope>
    <source>
        <strain evidence="2">ARSEF 373</strain>
    </source>
</reference>
<gene>
    <name evidence="2" type="ORF">N0F65_005533</name>
</gene>
<dbReference type="InterPro" id="IPR051807">
    <property type="entry name" value="Sec-metab_biosynth-assoc"/>
</dbReference>
<name>A0AAV2YTF9_9STRA</name>
<organism evidence="2 3">
    <name type="scientific">Lagenidium giganteum</name>
    <dbReference type="NCBI Taxonomy" id="4803"/>
    <lineage>
        <taxon>Eukaryota</taxon>
        <taxon>Sar</taxon>
        <taxon>Stramenopiles</taxon>
        <taxon>Oomycota</taxon>
        <taxon>Peronosporomycetes</taxon>
        <taxon>Pythiales</taxon>
        <taxon>Pythiaceae</taxon>
    </lineage>
</organism>
<dbReference type="InterPro" id="IPR011008">
    <property type="entry name" value="Dimeric_a/b-barrel"/>
</dbReference>
<accession>A0AAV2YTF9</accession>
<evidence type="ECO:0000259" key="1">
    <source>
        <dbReference type="Pfam" id="PF03795"/>
    </source>
</evidence>
<dbReference type="InterPro" id="IPR005545">
    <property type="entry name" value="YCII"/>
</dbReference>
<dbReference type="Proteomes" id="UP001146120">
    <property type="component" value="Unassembled WGS sequence"/>
</dbReference>
<evidence type="ECO:0000313" key="2">
    <source>
        <dbReference type="EMBL" id="DAZ97561.1"/>
    </source>
</evidence>
<dbReference type="Gene3D" id="3.30.70.1060">
    <property type="entry name" value="Dimeric alpha+beta barrel"/>
    <property type="match status" value="1"/>
</dbReference>
<sequence>MSTSTDKKHFILRYDYIPEILEKRGPFRAEHLELAKTAKAHGKVLMAGALVDPADGGVFIFHTNDKRDVEDFVNQDPYVKNALVTSYTIREWMVVV</sequence>
<reference evidence="2" key="2">
    <citation type="journal article" date="2023" name="Microbiol Resour">
        <title>Decontamination and Annotation of the Draft Genome Sequence of the Oomycete Lagenidium giganteum ARSEF 373.</title>
        <authorList>
            <person name="Morgan W.R."/>
            <person name="Tartar A."/>
        </authorList>
    </citation>
    <scope>NUCLEOTIDE SEQUENCE</scope>
    <source>
        <strain evidence="2">ARSEF 373</strain>
    </source>
</reference>
<dbReference type="SUPFAM" id="SSF54909">
    <property type="entry name" value="Dimeric alpha+beta barrel"/>
    <property type="match status" value="1"/>
</dbReference>
<proteinExistence type="predicted"/>
<feature type="domain" description="YCII-related" evidence="1">
    <location>
        <begin position="15"/>
        <end position="92"/>
    </location>
</feature>
<dbReference type="PANTHER" id="PTHR33606">
    <property type="entry name" value="PROTEIN YCII"/>
    <property type="match status" value="1"/>
</dbReference>